<evidence type="ECO:0000313" key="4">
    <source>
        <dbReference type="Proteomes" id="UP000607281"/>
    </source>
</evidence>
<reference evidence="3 4" key="1">
    <citation type="journal article" date="2020" name="ISME J.">
        <title>Comparative genomics reveals insights into cyanobacterial evolution and habitat adaptation.</title>
        <authorList>
            <person name="Chen M.Y."/>
            <person name="Teng W.K."/>
            <person name="Zhao L."/>
            <person name="Hu C.X."/>
            <person name="Zhou Y.K."/>
            <person name="Han B.P."/>
            <person name="Song L.R."/>
            <person name="Shu W.S."/>
        </authorList>
    </citation>
    <scope>NUCLEOTIDE SEQUENCE [LARGE SCALE GENOMIC DNA]</scope>
    <source>
        <strain evidence="3 4">FACHB-260</strain>
    </source>
</reference>
<dbReference type="InterPro" id="IPR012334">
    <property type="entry name" value="Pectin_lyas_fold"/>
</dbReference>
<evidence type="ECO:0000313" key="3">
    <source>
        <dbReference type="EMBL" id="MBD2344231.1"/>
    </source>
</evidence>
<name>A0ABR8CN70_9NOST</name>
<dbReference type="RefSeq" id="WP_190406682.1">
    <property type="nucleotide sequence ID" value="NZ_JACJRF010000010.1"/>
</dbReference>
<organism evidence="3 4">
    <name type="scientific">Anabaena subtropica FACHB-260</name>
    <dbReference type="NCBI Taxonomy" id="2692884"/>
    <lineage>
        <taxon>Bacteria</taxon>
        <taxon>Bacillati</taxon>
        <taxon>Cyanobacteriota</taxon>
        <taxon>Cyanophyceae</taxon>
        <taxon>Nostocales</taxon>
        <taxon>Nostocaceae</taxon>
        <taxon>Anabaena</taxon>
    </lineage>
</organism>
<accession>A0ABR8CN70</accession>
<comment type="caution">
    <text evidence="3">The sequence shown here is derived from an EMBL/GenBank/DDBJ whole genome shotgun (WGS) entry which is preliminary data.</text>
</comment>
<feature type="transmembrane region" description="Helical" evidence="1">
    <location>
        <begin position="12"/>
        <end position="32"/>
    </location>
</feature>
<keyword evidence="1" id="KW-1133">Transmembrane helix</keyword>
<dbReference type="Proteomes" id="UP000607281">
    <property type="component" value="Unassembled WGS sequence"/>
</dbReference>
<dbReference type="EMBL" id="JACJRF010000010">
    <property type="protein sequence ID" value="MBD2344231.1"/>
    <property type="molecule type" value="Genomic_DNA"/>
</dbReference>
<evidence type="ECO:0000256" key="1">
    <source>
        <dbReference type="SAM" id="Phobius"/>
    </source>
</evidence>
<dbReference type="SUPFAM" id="SSF51126">
    <property type="entry name" value="Pectin lyase-like"/>
    <property type="match status" value="2"/>
</dbReference>
<gene>
    <name evidence="3" type="ORF">H6G18_08720</name>
</gene>
<keyword evidence="1" id="KW-0812">Transmembrane</keyword>
<dbReference type="InterPro" id="IPR011050">
    <property type="entry name" value="Pectin_lyase_fold/virulence"/>
</dbReference>
<sequence>MTQNGKGSSWQLNLVIFLTSAGVIAISIAASITKSAFAQSVIIHDQTLGTERSEVIDNYNNNPTEAIAGGAIRGTNLFHSFQEFNVNEGRSALFLAPNTSIQNILVRVTGNNRSDIFGKLETSGANANLFVINPNGIFFGPNASLNIGGSFVASTASGIEFGDDLRSVGNHRTIFSATSPQALLTMSVPTGLQFGRTGGEINVQGTLAVPTGKTLALVGGNITLDGNNISFINRKTLNAESGQIAIGGIQGVGTVGLNLDGNNINNQILSFPRNAVLADVFLKNQARVDVSGQGAGYIEIKGRQVGLTRASQVVADTEGSQSSRGILIQAENLTLQEGSQVTASVNGINSTGSGGNLTVRATDSVQVRGIVPNGLENPGNPSGLFTLTLGKGSGGSLTIETSKLIVEDGGNVSASTRGNTLQSGVGGTVNITATDFVKVSGNTRDTRERPSGIFAQTSGAGDAGSLTINTPILFVQDGAVISAGTLANSQGDGGNLIINAKNFIEISGKSPIGKFPSGLFARSRGSGDAGSILITTGKLIMRDQALVTVEALGGGNAGKIDIKASEINLDGGANVNATTRSGNGGDINLQIENKLLLRRNSLISTTAGIAGGGGNGGNITIKIPNGFIIAVPGENSDIKANAFDGEGGNVSINAFGIFGIEFRKKDSPLTNDITASSEFGLNGTVEINTPEVQPNQGLINLPNQPIESRLAQVCKAVPGRNRDSFTIIGRGGLPNSPNELLHSDAVIADWIAVNNVEKTSNTTTTHTVSTPTPTNIVEATAWMINSQGELVLTANAPITKSHNSWQQATACNVHKPGTRG</sequence>
<dbReference type="InterPro" id="IPR008638">
    <property type="entry name" value="FhaB/CdiA-like_TPS"/>
</dbReference>
<dbReference type="Gene3D" id="2.160.20.10">
    <property type="entry name" value="Single-stranded right-handed beta-helix, Pectin lyase-like"/>
    <property type="match status" value="3"/>
</dbReference>
<feature type="domain" description="Filamentous haemagglutinin FhaB/tRNA nuclease CdiA-like TPS" evidence="2">
    <location>
        <begin position="59"/>
        <end position="162"/>
    </location>
</feature>
<evidence type="ECO:0000259" key="2">
    <source>
        <dbReference type="SMART" id="SM00912"/>
    </source>
</evidence>
<keyword evidence="4" id="KW-1185">Reference proteome</keyword>
<keyword evidence="1" id="KW-0472">Membrane</keyword>
<proteinExistence type="predicted"/>
<protein>
    <submittedName>
        <fullName evidence="3">Filamentous hemagglutinin N-terminal domain-containing protein</fullName>
    </submittedName>
</protein>
<dbReference type="NCBIfam" id="TIGR01901">
    <property type="entry name" value="adhes_NPXG"/>
    <property type="match status" value="1"/>
</dbReference>
<dbReference type="SMART" id="SM00912">
    <property type="entry name" value="Haemagg_act"/>
    <property type="match status" value="1"/>
</dbReference>
<dbReference type="Pfam" id="PF05860">
    <property type="entry name" value="TPS"/>
    <property type="match status" value="1"/>
</dbReference>